<protein>
    <submittedName>
        <fullName evidence="2">Uncharacterized protein</fullName>
    </submittedName>
</protein>
<evidence type="ECO:0000256" key="1">
    <source>
        <dbReference type="SAM" id="MobiDB-lite"/>
    </source>
</evidence>
<feature type="region of interest" description="Disordered" evidence="1">
    <location>
        <begin position="234"/>
        <end position="266"/>
    </location>
</feature>
<reference evidence="2 3" key="1">
    <citation type="journal article" date="2019" name="Commun. Biol.">
        <title>The bagworm genome reveals a unique fibroin gene that provides high tensile strength.</title>
        <authorList>
            <person name="Kono N."/>
            <person name="Nakamura H."/>
            <person name="Ohtoshi R."/>
            <person name="Tomita M."/>
            <person name="Numata K."/>
            <person name="Arakawa K."/>
        </authorList>
    </citation>
    <scope>NUCLEOTIDE SEQUENCE [LARGE SCALE GENOMIC DNA]</scope>
</reference>
<evidence type="ECO:0000313" key="3">
    <source>
        <dbReference type="Proteomes" id="UP000299102"/>
    </source>
</evidence>
<proteinExistence type="predicted"/>
<keyword evidence="3" id="KW-1185">Reference proteome</keyword>
<dbReference type="EMBL" id="BGZK01000555">
    <property type="protein sequence ID" value="GBP50000.1"/>
    <property type="molecule type" value="Genomic_DNA"/>
</dbReference>
<evidence type="ECO:0000313" key="2">
    <source>
        <dbReference type="EMBL" id="GBP50000.1"/>
    </source>
</evidence>
<feature type="compositionally biased region" description="Basic and acidic residues" evidence="1">
    <location>
        <begin position="51"/>
        <end position="60"/>
    </location>
</feature>
<accession>A0A4C1WGN5</accession>
<feature type="region of interest" description="Disordered" evidence="1">
    <location>
        <begin position="41"/>
        <end position="64"/>
    </location>
</feature>
<dbReference type="AlphaFoldDB" id="A0A4C1WGN5"/>
<sequence length="305" mass="33931">MTAFCRRTPLPLRVLSLQRTWRRSRREDGGVLSPYAVTAPGALTAEDMEEEPTRNRHEDGGVLSPYAVTAPGAFTAEDVKEEPTNEYPITKCDAFPHDSKKRTHETEQTWRANHPPTNSQWPGACSHITSAVDSKVLDRERALLCRVDHRCYVRSVAVGRAGIKILRPKSMRARTAPWTIAPGKPLAEEHMTCDPARSVSAERPRPTPYNIIRPRLVPRRPRYAVGQDVAVTSSTPVVGGHRPEAGAGGRASQPEAKTLKEDRGRGEKITLKGLCVSPRRLRRGPAQAHPYGPNSWRRDFQICSM</sequence>
<feature type="compositionally biased region" description="Basic and acidic residues" evidence="1">
    <location>
        <begin position="257"/>
        <end position="266"/>
    </location>
</feature>
<organism evidence="2 3">
    <name type="scientific">Eumeta variegata</name>
    <name type="common">Bagworm moth</name>
    <name type="synonym">Eumeta japonica</name>
    <dbReference type="NCBI Taxonomy" id="151549"/>
    <lineage>
        <taxon>Eukaryota</taxon>
        <taxon>Metazoa</taxon>
        <taxon>Ecdysozoa</taxon>
        <taxon>Arthropoda</taxon>
        <taxon>Hexapoda</taxon>
        <taxon>Insecta</taxon>
        <taxon>Pterygota</taxon>
        <taxon>Neoptera</taxon>
        <taxon>Endopterygota</taxon>
        <taxon>Lepidoptera</taxon>
        <taxon>Glossata</taxon>
        <taxon>Ditrysia</taxon>
        <taxon>Tineoidea</taxon>
        <taxon>Psychidae</taxon>
        <taxon>Oiketicinae</taxon>
        <taxon>Eumeta</taxon>
    </lineage>
</organism>
<name>A0A4C1WGN5_EUMVA</name>
<dbReference type="Proteomes" id="UP000299102">
    <property type="component" value="Unassembled WGS sequence"/>
</dbReference>
<comment type="caution">
    <text evidence="2">The sequence shown here is derived from an EMBL/GenBank/DDBJ whole genome shotgun (WGS) entry which is preliminary data.</text>
</comment>
<gene>
    <name evidence="2" type="ORF">EVAR_37086_1</name>
</gene>